<evidence type="ECO:0000256" key="2">
    <source>
        <dbReference type="ARBA" id="ARBA00023027"/>
    </source>
</evidence>
<proteinExistence type="predicted"/>
<keyword evidence="5" id="KW-1185">Reference proteome</keyword>
<evidence type="ECO:0000313" key="5">
    <source>
        <dbReference type="Proteomes" id="UP001157126"/>
    </source>
</evidence>
<evidence type="ECO:0000259" key="3">
    <source>
        <dbReference type="Pfam" id="PF02826"/>
    </source>
</evidence>
<dbReference type="InterPro" id="IPR006140">
    <property type="entry name" value="D-isomer_DH_NAD-bd"/>
</dbReference>
<accession>A0ABQ6IPZ9</accession>
<dbReference type="PANTHER" id="PTHR43333:SF1">
    <property type="entry name" value="D-ISOMER SPECIFIC 2-HYDROXYACID DEHYDROGENASE NAD-BINDING DOMAIN-CONTAINING PROTEIN"/>
    <property type="match status" value="1"/>
</dbReference>
<keyword evidence="2" id="KW-0520">NAD</keyword>
<evidence type="ECO:0000313" key="4">
    <source>
        <dbReference type="EMBL" id="GMA38797.1"/>
    </source>
</evidence>
<sequence>MVTEEDLDAALAETDVLISILPGGPATRHALDAARLERLPEHAYVVNVGRGSTVDEDALVEALNAGRLGGAALDVMETEPLPADSSLWSARNIVLTPHCAGGRPVGASDLVAHNLAAMNTGSPLRNQVAGAPGATT</sequence>
<evidence type="ECO:0000256" key="1">
    <source>
        <dbReference type="ARBA" id="ARBA00023002"/>
    </source>
</evidence>
<reference evidence="5" key="1">
    <citation type="journal article" date="2019" name="Int. J. Syst. Evol. Microbiol.">
        <title>The Global Catalogue of Microorganisms (GCM) 10K type strain sequencing project: providing services to taxonomists for standard genome sequencing and annotation.</title>
        <authorList>
            <consortium name="The Broad Institute Genomics Platform"/>
            <consortium name="The Broad Institute Genome Sequencing Center for Infectious Disease"/>
            <person name="Wu L."/>
            <person name="Ma J."/>
        </authorList>
    </citation>
    <scope>NUCLEOTIDE SEQUENCE [LARGE SCALE GENOMIC DNA]</scope>
    <source>
        <strain evidence="5">NBRC 113072</strain>
    </source>
</reference>
<dbReference type="PANTHER" id="PTHR43333">
    <property type="entry name" value="2-HACID_DH_C DOMAIN-CONTAINING PROTEIN"/>
    <property type="match status" value="1"/>
</dbReference>
<comment type="caution">
    <text evidence="4">The sequence shown here is derived from an EMBL/GenBank/DDBJ whole genome shotgun (WGS) entry which is preliminary data.</text>
</comment>
<organism evidence="4 5">
    <name type="scientific">Mobilicoccus caccae</name>
    <dbReference type="NCBI Taxonomy" id="1859295"/>
    <lineage>
        <taxon>Bacteria</taxon>
        <taxon>Bacillati</taxon>
        <taxon>Actinomycetota</taxon>
        <taxon>Actinomycetes</taxon>
        <taxon>Micrococcales</taxon>
        <taxon>Dermatophilaceae</taxon>
        <taxon>Mobilicoccus</taxon>
    </lineage>
</organism>
<name>A0ABQ6IPZ9_9MICO</name>
<dbReference type="Gene3D" id="3.40.50.720">
    <property type="entry name" value="NAD(P)-binding Rossmann-like Domain"/>
    <property type="match status" value="2"/>
</dbReference>
<protein>
    <recommendedName>
        <fullName evidence="3">D-isomer specific 2-hydroxyacid dehydrogenase NAD-binding domain-containing protein</fullName>
    </recommendedName>
</protein>
<feature type="domain" description="D-isomer specific 2-hydroxyacid dehydrogenase NAD-binding" evidence="3">
    <location>
        <begin position="3"/>
        <end position="100"/>
    </location>
</feature>
<dbReference type="EMBL" id="BSUO01000001">
    <property type="protein sequence ID" value="GMA38797.1"/>
    <property type="molecule type" value="Genomic_DNA"/>
</dbReference>
<dbReference type="Proteomes" id="UP001157126">
    <property type="component" value="Unassembled WGS sequence"/>
</dbReference>
<gene>
    <name evidence="4" type="ORF">GCM10025883_08420</name>
</gene>
<dbReference type="SUPFAM" id="SSF51735">
    <property type="entry name" value="NAD(P)-binding Rossmann-fold domains"/>
    <property type="match status" value="1"/>
</dbReference>
<keyword evidence="1" id="KW-0560">Oxidoreductase</keyword>
<dbReference type="InterPro" id="IPR036291">
    <property type="entry name" value="NAD(P)-bd_dom_sf"/>
</dbReference>
<dbReference type="Pfam" id="PF02826">
    <property type="entry name" value="2-Hacid_dh_C"/>
    <property type="match status" value="1"/>
</dbReference>